<keyword evidence="1" id="KW-1133">Transmembrane helix</keyword>
<protein>
    <submittedName>
        <fullName evidence="2">Putative membrane protein</fullName>
    </submittedName>
</protein>
<proteinExistence type="predicted"/>
<name>A0A6G5QKA4_CAMRE</name>
<evidence type="ECO:0000313" key="2">
    <source>
        <dbReference type="EMBL" id="QCD46034.1"/>
    </source>
</evidence>
<feature type="transmembrane region" description="Helical" evidence="1">
    <location>
        <begin position="32"/>
        <end position="50"/>
    </location>
</feature>
<keyword evidence="1" id="KW-0812">Transmembrane</keyword>
<keyword evidence="1" id="KW-0472">Membrane</keyword>
<feature type="transmembrane region" description="Helical" evidence="1">
    <location>
        <begin position="57"/>
        <end position="79"/>
    </location>
</feature>
<dbReference type="AlphaFoldDB" id="A0A6G5QKA4"/>
<gene>
    <name evidence="2" type="ORF">CRECT_0337</name>
</gene>
<dbReference type="Proteomes" id="UP000502377">
    <property type="component" value="Chromosome"/>
</dbReference>
<accession>A0A6G5QKA4</accession>
<dbReference type="EMBL" id="CP012543">
    <property type="protein sequence ID" value="QCD46034.1"/>
    <property type="molecule type" value="Genomic_DNA"/>
</dbReference>
<sequence>MQYVIKIISNFKRKYKRIKLKLLSNFNETKEIKMEFLSFLFLALAVFIAWKKPEKEGLAFGAFAVGTAICFIMFFIASWTSLLPYAAY</sequence>
<evidence type="ECO:0000313" key="3">
    <source>
        <dbReference type="Proteomes" id="UP000502377"/>
    </source>
</evidence>
<dbReference type="KEGG" id="crx:CRECT_0337"/>
<evidence type="ECO:0000256" key="1">
    <source>
        <dbReference type="SAM" id="Phobius"/>
    </source>
</evidence>
<reference evidence="2 3" key="1">
    <citation type="submission" date="2016-07" db="EMBL/GenBank/DDBJ databases">
        <title>Comparative genomics of the Campylobacter concisus group.</title>
        <authorList>
            <person name="Miller W.G."/>
            <person name="Yee E."/>
            <person name="Chapman M.H."/>
            <person name="Huynh S."/>
            <person name="Bono J.L."/>
            <person name="On S.L.W."/>
            <person name="StLeger J."/>
            <person name="Foster G."/>
            <person name="Parker C.T."/>
        </authorList>
    </citation>
    <scope>NUCLEOTIDE SEQUENCE [LARGE SCALE GENOMIC DNA]</scope>
    <source>
        <strain evidence="2 3">ATCC 33238</strain>
    </source>
</reference>
<organism evidence="2 3">
    <name type="scientific">Campylobacter rectus</name>
    <name type="common">Wolinella recta</name>
    <dbReference type="NCBI Taxonomy" id="203"/>
    <lineage>
        <taxon>Bacteria</taxon>
        <taxon>Pseudomonadati</taxon>
        <taxon>Campylobacterota</taxon>
        <taxon>Epsilonproteobacteria</taxon>
        <taxon>Campylobacterales</taxon>
        <taxon>Campylobacteraceae</taxon>
        <taxon>Campylobacter</taxon>
    </lineage>
</organism>